<dbReference type="GO" id="GO:0006310">
    <property type="term" value="P:DNA recombination"/>
    <property type="evidence" value="ECO:0007669"/>
    <property type="project" value="UniProtKB-KW"/>
</dbReference>
<dbReference type="InterPro" id="IPR011010">
    <property type="entry name" value="DNA_brk_join_enz"/>
</dbReference>
<evidence type="ECO:0000256" key="1">
    <source>
        <dbReference type="ARBA" id="ARBA00023172"/>
    </source>
</evidence>
<dbReference type="Pfam" id="PF00589">
    <property type="entry name" value="Phage_integrase"/>
    <property type="match status" value="1"/>
</dbReference>
<dbReference type="Proteomes" id="UP000325755">
    <property type="component" value="Chromosome"/>
</dbReference>
<dbReference type="GO" id="GO:0003677">
    <property type="term" value="F:DNA binding"/>
    <property type="evidence" value="ECO:0007669"/>
    <property type="project" value="InterPro"/>
</dbReference>
<evidence type="ECO:0000313" key="3">
    <source>
        <dbReference type="EMBL" id="QFY44194.1"/>
    </source>
</evidence>
<name>A0A5Q0BPR5_9GAMM</name>
<keyword evidence="1" id="KW-0233">DNA recombination</keyword>
<accession>A0A5Q0BPR5</accession>
<dbReference type="RefSeq" id="WP_153250164.1">
    <property type="nucleotide sequence ID" value="NZ_CP044205.1"/>
</dbReference>
<dbReference type="OrthoDB" id="9801717at2"/>
<dbReference type="GO" id="GO:0015074">
    <property type="term" value="P:DNA integration"/>
    <property type="evidence" value="ECO:0007669"/>
    <property type="project" value="InterPro"/>
</dbReference>
<dbReference type="EMBL" id="CP044205">
    <property type="protein sequence ID" value="QFY44194.1"/>
    <property type="molecule type" value="Genomic_DNA"/>
</dbReference>
<evidence type="ECO:0000259" key="2">
    <source>
        <dbReference type="PROSITE" id="PS51898"/>
    </source>
</evidence>
<organism evidence="3 4">
    <name type="scientific">Candidatus Methylospira mobilis</name>
    <dbReference type="NCBI Taxonomy" id="1808979"/>
    <lineage>
        <taxon>Bacteria</taxon>
        <taxon>Pseudomonadati</taxon>
        <taxon>Pseudomonadota</taxon>
        <taxon>Gammaproteobacteria</taxon>
        <taxon>Methylococcales</taxon>
        <taxon>Methylococcaceae</taxon>
        <taxon>Candidatus Methylospira</taxon>
    </lineage>
</organism>
<dbReference type="Gene3D" id="1.10.443.10">
    <property type="entry name" value="Intergrase catalytic core"/>
    <property type="match status" value="1"/>
</dbReference>
<protein>
    <submittedName>
        <fullName evidence="3">Tyrosine-type recombinase/integrase</fullName>
    </submittedName>
</protein>
<dbReference type="AlphaFoldDB" id="A0A5Q0BPR5"/>
<dbReference type="InParanoid" id="A0A5Q0BPR5"/>
<dbReference type="InterPro" id="IPR013762">
    <property type="entry name" value="Integrase-like_cat_sf"/>
</dbReference>
<dbReference type="PROSITE" id="PS51898">
    <property type="entry name" value="TYR_RECOMBINASE"/>
    <property type="match status" value="1"/>
</dbReference>
<sequence length="140" mass="15718">MNDERKHLTGREIEKLLAAVKGTRNEARDRCLLVMLFRHGLRVSEALALKLNAVDLDEHTLHVTRLKNGLSTTHPLRRRAGLLRARLTPQGGFRRGGVMVRHAGRCRHRAALEAVTGSVPRPERPVMAKPDRLQIEASDT</sequence>
<evidence type="ECO:0000313" key="4">
    <source>
        <dbReference type="Proteomes" id="UP000325755"/>
    </source>
</evidence>
<feature type="domain" description="Tyr recombinase" evidence="2">
    <location>
        <begin position="3"/>
        <end position="140"/>
    </location>
</feature>
<gene>
    <name evidence="3" type="ORF">F6R98_17410</name>
</gene>
<dbReference type="InterPro" id="IPR002104">
    <property type="entry name" value="Integrase_catalytic"/>
</dbReference>
<reference evidence="3 4" key="1">
    <citation type="submission" date="2019-09" db="EMBL/GenBank/DDBJ databases">
        <title>Ecophysiology of the spiral-shaped methanotroph Methylospira mobilis as revealed by the complete genome sequence.</title>
        <authorList>
            <person name="Oshkin I.Y."/>
            <person name="Dedysh S.N."/>
            <person name="Miroshnikov K."/>
            <person name="Danilova O.V."/>
            <person name="Hakobyan A."/>
            <person name="Liesack W."/>
        </authorList>
    </citation>
    <scope>NUCLEOTIDE SEQUENCE [LARGE SCALE GENOMIC DNA]</scope>
    <source>
        <strain evidence="3 4">Shm1</strain>
    </source>
</reference>
<proteinExistence type="predicted"/>
<dbReference type="SUPFAM" id="SSF56349">
    <property type="entry name" value="DNA breaking-rejoining enzymes"/>
    <property type="match status" value="1"/>
</dbReference>
<keyword evidence="4" id="KW-1185">Reference proteome</keyword>
<dbReference type="KEGG" id="mmob:F6R98_17410"/>